<dbReference type="Proteomes" id="UP001296943">
    <property type="component" value="Unassembled WGS sequence"/>
</dbReference>
<evidence type="ECO:0000313" key="4">
    <source>
        <dbReference type="EMBL" id="MBM7572820.1"/>
    </source>
</evidence>
<evidence type="ECO:0000313" key="5">
    <source>
        <dbReference type="Proteomes" id="UP001296943"/>
    </source>
</evidence>
<organism evidence="4 5">
    <name type="scientific">Aquibacillus albus</name>
    <dbReference type="NCBI Taxonomy" id="1168171"/>
    <lineage>
        <taxon>Bacteria</taxon>
        <taxon>Bacillati</taxon>
        <taxon>Bacillota</taxon>
        <taxon>Bacilli</taxon>
        <taxon>Bacillales</taxon>
        <taxon>Bacillaceae</taxon>
        <taxon>Aquibacillus</taxon>
    </lineage>
</organism>
<keyword evidence="4" id="KW-0813">Transport</keyword>
<feature type="domain" description="RCK N-terminal" evidence="3">
    <location>
        <begin position="114"/>
        <end position="239"/>
    </location>
</feature>
<proteinExistence type="predicted"/>
<dbReference type="RefSeq" id="WP_204501488.1">
    <property type="nucleotide sequence ID" value="NZ_JAFBDR010000022.1"/>
</dbReference>
<evidence type="ECO:0000256" key="1">
    <source>
        <dbReference type="ARBA" id="ARBA00004651"/>
    </source>
</evidence>
<dbReference type="PROSITE" id="PS51201">
    <property type="entry name" value="RCK_N"/>
    <property type="match status" value="1"/>
</dbReference>
<evidence type="ECO:0000259" key="3">
    <source>
        <dbReference type="PROSITE" id="PS51201"/>
    </source>
</evidence>
<reference evidence="4 5" key="1">
    <citation type="submission" date="2021-01" db="EMBL/GenBank/DDBJ databases">
        <title>Genomic Encyclopedia of Type Strains, Phase IV (KMG-IV): sequencing the most valuable type-strain genomes for metagenomic binning, comparative biology and taxonomic classification.</title>
        <authorList>
            <person name="Goeker M."/>
        </authorList>
    </citation>
    <scope>NUCLEOTIDE SEQUENCE [LARGE SCALE GENOMIC DNA]</scope>
    <source>
        <strain evidence="4 5">DSM 23711</strain>
    </source>
</reference>
<keyword evidence="2" id="KW-0472">Membrane</keyword>
<dbReference type="InterPro" id="IPR036291">
    <property type="entry name" value="NAD(P)-bd_dom_sf"/>
</dbReference>
<comment type="caution">
    <text evidence="4">The sequence shown here is derived from an EMBL/GenBank/DDBJ whole genome shotgun (WGS) entry which is preliminary data.</text>
</comment>
<dbReference type="InterPro" id="IPR050721">
    <property type="entry name" value="Trk_Ktr_HKT_K-transport"/>
</dbReference>
<dbReference type="SUPFAM" id="SSF81324">
    <property type="entry name" value="Voltage-gated potassium channels"/>
    <property type="match status" value="1"/>
</dbReference>
<comment type="subcellular location">
    <subcellularLocation>
        <location evidence="1">Cell membrane</location>
        <topology evidence="1">Multi-pass membrane protein</topology>
    </subcellularLocation>
</comment>
<keyword evidence="4" id="KW-0407">Ion channel</keyword>
<dbReference type="EMBL" id="JAFBDR010000022">
    <property type="protein sequence ID" value="MBM7572820.1"/>
    <property type="molecule type" value="Genomic_DNA"/>
</dbReference>
<name>A0ABS2N4L9_9BACI</name>
<dbReference type="SUPFAM" id="SSF51735">
    <property type="entry name" value="NAD(P)-binding Rossmann-fold domains"/>
    <property type="match status" value="1"/>
</dbReference>
<dbReference type="PANTHER" id="PTHR43833:SF9">
    <property type="entry name" value="POTASSIUM CHANNEL PROTEIN YUGO-RELATED"/>
    <property type="match status" value="1"/>
</dbReference>
<dbReference type="Gene3D" id="3.40.50.720">
    <property type="entry name" value="NAD(P)-binding Rossmann-like Domain"/>
    <property type="match status" value="1"/>
</dbReference>
<protein>
    <submittedName>
        <fullName evidence="4">Voltage-gated potassium channel</fullName>
    </submittedName>
</protein>
<dbReference type="PANTHER" id="PTHR43833">
    <property type="entry name" value="POTASSIUM CHANNEL PROTEIN 2-RELATED-RELATED"/>
    <property type="match status" value="1"/>
</dbReference>
<accession>A0ABS2N4L9</accession>
<dbReference type="Gene3D" id="1.10.287.70">
    <property type="match status" value="1"/>
</dbReference>
<gene>
    <name evidence="4" type="ORF">JOC48_003351</name>
</gene>
<dbReference type="InterPro" id="IPR003148">
    <property type="entry name" value="RCK_N"/>
</dbReference>
<keyword evidence="4" id="KW-0406">Ion transport</keyword>
<keyword evidence="5" id="KW-1185">Reference proteome</keyword>
<dbReference type="InterPro" id="IPR013099">
    <property type="entry name" value="K_chnl_dom"/>
</dbReference>
<dbReference type="GO" id="GO:0034220">
    <property type="term" value="P:monoatomic ion transmembrane transport"/>
    <property type="evidence" value="ECO:0007669"/>
    <property type="project" value="UniProtKB-KW"/>
</dbReference>
<keyword evidence="2" id="KW-0812">Transmembrane</keyword>
<sequence>MYIVKKLMRKVVKIQNSILFITSFLLILLSSFLIVEVERETFPNYFDGFWWVMTTVTTVGYGDYSPISFAGRMIALFLYIFGIGIIGVVIGKVVDGLSSFRKRREEGDIVYNDKMHYVIIGWSQKAKFAIKEMQETNKKIEIVIIDVLSKAPVLDERIHYIQGNASEVTTLRKANIEHAKAVLVFADDKIQDDQLTDGKTLLIASAIESVAPNVHTIVEVMEESHIKNFEYMKVDEFIVSNETISTMFVRSAFRKGISGFYRQLLRRAHGDDLFHIPNRKAWKTYRDAFNDLLNEGATLVADGNNLSINRMLDQPLPNNSELYVICDKQTYQTIIADSNQS</sequence>
<keyword evidence="2" id="KW-1133">Transmembrane helix</keyword>
<dbReference type="Pfam" id="PF02254">
    <property type="entry name" value="TrkA_N"/>
    <property type="match status" value="1"/>
</dbReference>
<dbReference type="Pfam" id="PF07885">
    <property type="entry name" value="Ion_trans_2"/>
    <property type="match status" value="1"/>
</dbReference>
<feature type="transmembrane region" description="Helical" evidence="2">
    <location>
        <begin position="73"/>
        <end position="94"/>
    </location>
</feature>
<evidence type="ECO:0000256" key="2">
    <source>
        <dbReference type="SAM" id="Phobius"/>
    </source>
</evidence>